<protein>
    <submittedName>
        <fullName evidence="1">Uncharacterized protein</fullName>
    </submittedName>
</protein>
<organism evidence="1 2">
    <name type="scientific">Ancylostoma duodenale</name>
    <dbReference type="NCBI Taxonomy" id="51022"/>
    <lineage>
        <taxon>Eukaryota</taxon>
        <taxon>Metazoa</taxon>
        <taxon>Ecdysozoa</taxon>
        <taxon>Nematoda</taxon>
        <taxon>Chromadorea</taxon>
        <taxon>Rhabditida</taxon>
        <taxon>Rhabditina</taxon>
        <taxon>Rhabditomorpha</taxon>
        <taxon>Strongyloidea</taxon>
        <taxon>Ancylostomatidae</taxon>
        <taxon>Ancylostomatinae</taxon>
        <taxon>Ancylostoma</taxon>
    </lineage>
</organism>
<accession>A0A0C2CP83</accession>
<name>A0A0C2CP83_9BILA</name>
<reference evidence="1 2" key="1">
    <citation type="submission" date="2013-12" db="EMBL/GenBank/DDBJ databases">
        <title>Draft genome of the parsitic nematode Ancylostoma duodenale.</title>
        <authorList>
            <person name="Mitreva M."/>
        </authorList>
    </citation>
    <scope>NUCLEOTIDE SEQUENCE [LARGE SCALE GENOMIC DNA]</scope>
    <source>
        <strain evidence="1 2">Zhejiang</strain>
    </source>
</reference>
<dbReference type="OrthoDB" id="10259681at2759"/>
<feature type="non-terminal residue" evidence="1">
    <location>
        <position position="1"/>
    </location>
</feature>
<evidence type="ECO:0000313" key="1">
    <source>
        <dbReference type="EMBL" id="KIH51587.1"/>
    </source>
</evidence>
<keyword evidence="2" id="KW-1185">Reference proteome</keyword>
<proteinExistence type="predicted"/>
<gene>
    <name evidence="1" type="ORF">ANCDUO_18326</name>
</gene>
<dbReference type="AlphaFoldDB" id="A0A0C2CP83"/>
<dbReference type="EMBL" id="KN746135">
    <property type="protein sequence ID" value="KIH51587.1"/>
    <property type="molecule type" value="Genomic_DNA"/>
</dbReference>
<dbReference type="Proteomes" id="UP000054047">
    <property type="component" value="Unassembled WGS sequence"/>
</dbReference>
<sequence>FVVMARYDYQPRYGLENYTLVLPLEDSFDAVKSTEWMQENWHHSVTFSAAYVALIYAGQKVRYGKSQTICTGHATVRLEYGSSNIFFSRVHADDTGMGMELERINGDKRQKAK</sequence>
<evidence type="ECO:0000313" key="2">
    <source>
        <dbReference type="Proteomes" id="UP000054047"/>
    </source>
</evidence>